<evidence type="ECO:0000313" key="2">
    <source>
        <dbReference type="EMBL" id="UWX63340.1"/>
    </source>
</evidence>
<dbReference type="Gene3D" id="3.10.180.10">
    <property type="entry name" value="2,3-Dihydroxybiphenyl 1,2-Dioxygenase, domain 1"/>
    <property type="match status" value="1"/>
</dbReference>
<dbReference type="EMBL" id="CP104213">
    <property type="protein sequence ID" value="UWX63340.1"/>
    <property type="molecule type" value="Genomic_DNA"/>
</dbReference>
<keyword evidence="3" id="KW-1185">Reference proteome</keyword>
<evidence type="ECO:0000259" key="1">
    <source>
        <dbReference type="PROSITE" id="PS51819"/>
    </source>
</evidence>
<dbReference type="SUPFAM" id="SSF54593">
    <property type="entry name" value="Glyoxalase/Bleomycin resistance protein/Dihydroxybiphenyl dioxygenase"/>
    <property type="match status" value="1"/>
</dbReference>
<accession>A0ABY5YES1</accession>
<dbReference type="PANTHER" id="PTHR39175:SF1">
    <property type="entry name" value="FAMILY PROTEIN, PUTATIVE (AFU_ORTHOLOGUE AFUA_3G15060)-RELATED"/>
    <property type="match status" value="1"/>
</dbReference>
<proteinExistence type="predicted"/>
<organism evidence="2 3">
    <name type="scientific">Deinococcus rubellus</name>
    <dbReference type="NCBI Taxonomy" id="1889240"/>
    <lineage>
        <taxon>Bacteria</taxon>
        <taxon>Thermotogati</taxon>
        <taxon>Deinococcota</taxon>
        <taxon>Deinococci</taxon>
        <taxon>Deinococcales</taxon>
        <taxon>Deinococcaceae</taxon>
        <taxon>Deinococcus</taxon>
    </lineage>
</organism>
<protein>
    <submittedName>
        <fullName evidence="2">Glyoxalase</fullName>
    </submittedName>
</protein>
<dbReference type="RefSeq" id="WP_260559629.1">
    <property type="nucleotide sequence ID" value="NZ_BAABEC010000018.1"/>
</dbReference>
<feature type="domain" description="VOC" evidence="1">
    <location>
        <begin position="6"/>
        <end position="121"/>
    </location>
</feature>
<sequence>MALITGLDHIQIEAPADCEVAARAFFGDFLDLPELDKPPVLAARGGVWFSLPDGRQLHIGVTGDFVPRQKGHPALRCGDLNAFVQRAAKFQVSVKADFELAPLRRVFLQDPWGNRLEVIEA</sequence>
<dbReference type="InterPro" id="IPR037523">
    <property type="entry name" value="VOC_core"/>
</dbReference>
<dbReference type="Proteomes" id="UP001060261">
    <property type="component" value="Chromosome"/>
</dbReference>
<evidence type="ECO:0000313" key="3">
    <source>
        <dbReference type="Proteomes" id="UP001060261"/>
    </source>
</evidence>
<reference evidence="2" key="1">
    <citation type="submission" date="2022-09" db="EMBL/GenBank/DDBJ databases">
        <title>genome sequence of Deinococcus rubellus.</title>
        <authorList>
            <person name="Srinivasan S."/>
        </authorList>
    </citation>
    <scope>NUCLEOTIDE SEQUENCE</scope>
    <source>
        <strain evidence="2">Ant6</strain>
    </source>
</reference>
<name>A0ABY5YES1_9DEIO</name>
<gene>
    <name evidence="2" type="ORF">N0D28_11350</name>
</gene>
<dbReference type="InterPro" id="IPR029068">
    <property type="entry name" value="Glyas_Bleomycin-R_OHBP_Dase"/>
</dbReference>
<dbReference type="PROSITE" id="PS51819">
    <property type="entry name" value="VOC"/>
    <property type="match status" value="1"/>
</dbReference>
<dbReference type="PANTHER" id="PTHR39175">
    <property type="entry name" value="FAMILY PROTEIN, PUTATIVE (AFU_ORTHOLOGUE AFUA_3G15060)-RELATED"/>
    <property type="match status" value="1"/>
</dbReference>